<comment type="caution">
    <text evidence="3">The sequence shown here is derived from an EMBL/GenBank/DDBJ whole genome shotgun (WGS) entry which is preliminary data.</text>
</comment>
<dbReference type="CDD" id="cd00293">
    <property type="entry name" value="USP-like"/>
    <property type="match status" value="2"/>
</dbReference>
<accession>A0A4Q5IUV4</accession>
<dbReference type="Pfam" id="PF00582">
    <property type="entry name" value="Usp"/>
    <property type="match status" value="2"/>
</dbReference>
<dbReference type="InterPro" id="IPR014729">
    <property type="entry name" value="Rossmann-like_a/b/a_fold"/>
</dbReference>
<dbReference type="PANTHER" id="PTHR46268">
    <property type="entry name" value="STRESS RESPONSE PROTEIN NHAX"/>
    <property type="match status" value="1"/>
</dbReference>
<feature type="domain" description="UspA" evidence="2">
    <location>
        <begin position="2"/>
        <end position="136"/>
    </location>
</feature>
<comment type="similarity">
    <text evidence="1">Belongs to the universal stress protein A family.</text>
</comment>
<organism evidence="3 4">
    <name type="scientific">Nocardioides iriomotensis</name>
    <dbReference type="NCBI Taxonomy" id="715784"/>
    <lineage>
        <taxon>Bacteria</taxon>
        <taxon>Bacillati</taxon>
        <taxon>Actinomycetota</taxon>
        <taxon>Actinomycetes</taxon>
        <taxon>Propionibacteriales</taxon>
        <taxon>Nocardioidaceae</taxon>
        <taxon>Nocardioides</taxon>
    </lineage>
</organism>
<dbReference type="OrthoDB" id="5242641at2"/>
<dbReference type="PRINTS" id="PR01438">
    <property type="entry name" value="UNVRSLSTRESS"/>
</dbReference>
<reference evidence="3 4" key="1">
    <citation type="submission" date="2019-01" db="EMBL/GenBank/DDBJ databases">
        <title>Nocardioides guangzhouensis sp. nov., an actinobacterium isolated from soil.</title>
        <authorList>
            <person name="Fu Y."/>
            <person name="Cai Y."/>
            <person name="Lin Z."/>
            <person name="Chen P."/>
        </authorList>
    </citation>
    <scope>NUCLEOTIDE SEQUENCE [LARGE SCALE GENOMIC DNA]</scope>
    <source>
        <strain evidence="3 4">NBRC 105384</strain>
    </source>
</reference>
<dbReference type="Gene3D" id="3.40.50.620">
    <property type="entry name" value="HUPs"/>
    <property type="match status" value="2"/>
</dbReference>
<dbReference type="EMBL" id="SDPU01000035">
    <property type="protein sequence ID" value="RYU09684.1"/>
    <property type="molecule type" value="Genomic_DNA"/>
</dbReference>
<dbReference type="AlphaFoldDB" id="A0A4Q5IUV4"/>
<evidence type="ECO:0000313" key="3">
    <source>
        <dbReference type="EMBL" id="RYU09684.1"/>
    </source>
</evidence>
<dbReference type="PANTHER" id="PTHR46268:SF6">
    <property type="entry name" value="UNIVERSAL STRESS PROTEIN UP12"/>
    <property type="match status" value="1"/>
</dbReference>
<evidence type="ECO:0000259" key="2">
    <source>
        <dbReference type="Pfam" id="PF00582"/>
    </source>
</evidence>
<protein>
    <submittedName>
        <fullName evidence="3">Universal stress protein</fullName>
    </submittedName>
</protein>
<dbReference type="InterPro" id="IPR006015">
    <property type="entry name" value="Universal_stress_UspA"/>
</dbReference>
<proteinExistence type="inferred from homology"/>
<dbReference type="InterPro" id="IPR006016">
    <property type="entry name" value="UspA"/>
</dbReference>
<sequence>MTIIVGYATDERGGAALNLGVMLARSSGEDLLVTCVVPAPWVPGMARIDAEYRSALNDTADSALDQARAGIPADVPARFVRHSARSAPVGLLELAARRAADLVVLGSSSAGGFGHIALGSVSDRLLHSSPVPLAVAPRGYRCRPGGTVDRVTVAYGESSQAESLVVAAGSVAALMHAALRIASFAVWSRPDYTTTLGTDSEDLVLQEWTEKVRQSAGAALAQVQELAEVPHDVETVIGRGRSWVEAIDDVGWRDGDVLVMGSSELGPAARVFLGSRATKIMRHSPVPVVVVPRQKAEELADRAVRT</sequence>
<evidence type="ECO:0000256" key="1">
    <source>
        <dbReference type="ARBA" id="ARBA00008791"/>
    </source>
</evidence>
<evidence type="ECO:0000313" key="4">
    <source>
        <dbReference type="Proteomes" id="UP000291189"/>
    </source>
</evidence>
<feature type="domain" description="UspA" evidence="2">
    <location>
        <begin position="149"/>
        <end position="292"/>
    </location>
</feature>
<gene>
    <name evidence="3" type="ORF">ETU37_21920</name>
</gene>
<dbReference type="RefSeq" id="WP_129989449.1">
    <property type="nucleotide sequence ID" value="NZ_SDPU01000035.1"/>
</dbReference>
<keyword evidence="4" id="KW-1185">Reference proteome</keyword>
<name>A0A4Q5IUV4_9ACTN</name>
<dbReference type="SUPFAM" id="SSF52402">
    <property type="entry name" value="Adenine nucleotide alpha hydrolases-like"/>
    <property type="match status" value="2"/>
</dbReference>
<dbReference type="Proteomes" id="UP000291189">
    <property type="component" value="Unassembled WGS sequence"/>
</dbReference>